<protein>
    <recommendedName>
        <fullName evidence="3">ubiquitinyl hydrolase 1</fullName>
        <ecNumber evidence="3">3.4.19.12</ecNumber>
    </recommendedName>
</protein>
<dbReference type="Pfam" id="PF00443">
    <property type="entry name" value="UCH"/>
    <property type="match status" value="1"/>
</dbReference>
<sequence>MVVSGAPEPQQEQPQQDQDEEMLVPHQDGIEGPQQDVVEGPQPQQDVVEGPQPMEESVSAVENQLVPDTSTSRFTWCIENFSKRNVRKHYSDDFIVGGYKWRVLVFPRGNNVDYLSMYLDVADSNLLPPGWSRNAQFSLAVVNQLDSKASLRKEAIHLFNSRESDWGFTSFMPLMDLYDSSKGYVVNDKCIIEAEVAVRKTFDFWNYDSKRMTGYVGLKNQGATCYMNSLLQTLYHIPYFRKAVYHMPTTENDTPSGNIPLALQSLFYKLQHSDNSVATKELTKSFGWDSYDSFMQHDVQELNRVLCEKLENKMKGTTVEGAIQKLFEGHHMNYIECINVDSKSTRKESFYDLALDVKGCSDVYASFDKYVAVERLEGDNKYQSEEHGLQDAKKGMLFIDFPPVLQLQLKRFEYDFVRDTMLKINDRYEFPLQLDLDRDDGKYLSPDADRSVRNLYTLHSVLVHSGGVHGGHYYAFIRPKLSDQWYKFEDERVTKEDMKRALEEQYGGEEELPHTNGLNTTPIRFTKHSNAYMLVYIRESDKEKIICDLDDEDVSKHLKVRLRKEQEEKECKKKEKAEAHMFTTLKVVQDSDFKEQIGRHVHFDLVDFDKVNSFRALKNMSINQVKEELSKEFGIPVESQRFWVWAKRQNFTYRPSRPLTFLEETSAIGFLKDAIVAKLPNSEVRLFLEVHSGQENQGIAPGKNKEDILLFFKLYDPEKEDLRYVGNFFVKASGKPSDIVERLNEIAGFPSGEDVELYEEIKFEPDVMCVRIESNISFRSSQIDNGDIICYQKRCLPDSMDRYRYPSVPSFFEYIHNRQVVHFRLLEKPKEEGFSLELSKRSTYDDVVEKVAQQLRLDDPSKIRLTQYNLSSQQPKPHHIKYRSLNYLSDMLHNHNQMCDILYYDILDIPLPELESTRSLKIAFQNATNHEMSFHTMRLPKNNTLLDLIEDLKSKVELSCNDAEFRFFGVHLHKICKVYQPGDKIDSVSEHGPLYIEEVPEEQKNAGPHDRLVHVYHFEDNRHVQYFGEPFFFLIRDGEALSDIKVRIQKRLQVPDEQFLKWKFAHVTFSRPEYLQDSDIVLNRFHKQKPVYGAWEQHLGLEHTATTPRRSYFGSQNRHSFEKPDMRAVLFQKQYLYVFSDVHGGGFAYNSLCGNLSEEFSFGGCTGFV</sequence>
<evidence type="ECO:0000259" key="9">
    <source>
        <dbReference type="PROSITE" id="PS50144"/>
    </source>
</evidence>
<dbReference type="Gene3D" id="2.60.210.10">
    <property type="entry name" value="Apoptosis, Tumor Necrosis Factor Receptor Associated Protein 2, Chain A"/>
    <property type="match status" value="1"/>
</dbReference>
<reference evidence="11" key="1">
    <citation type="submission" date="2020-10" db="EMBL/GenBank/DDBJ databases">
        <authorList>
            <person name="Han B."/>
            <person name="Lu T."/>
            <person name="Zhao Q."/>
            <person name="Huang X."/>
            <person name="Zhao Y."/>
        </authorList>
    </citation>
    <scope>NUCLEOTIDE SEQUENCE</scope>
</reference>
<feature type="domain" description="USP" evidence="10">
    <location>
        <begin position="216"/>
        <end position="539"/>
    </location>
</feature>
<comment type="catalytic activity">
    <reaction evidence="1">
        <text>Thiol-dependent hydrolysis of ester, thioester, amide, peptide and isopeptide bonds formed by the C-terminal Gly of ubiquitin (a 76-residue protein attached to proteins as an intracellular targeting signal).</text>
        <dbReference type="EC" id="3.4.19.12"/>
    </reaction>
</comment>
<dbReference type="InterPro" id="IPR002083">
    <property type="entry name" value="MATH/TRAF_dom"/>
</dbReference>
<feature type="compositionally biased region" description="Low complexity" evidence="8">
    <location>
        <begin position="7"/>
        <end position="16"/>
    </location>
</feature>
<evidence type="ECO:0000256" key="1">
    <source>
        <dbReference type="ARBA" id="ARBA00000707"/>
    </source>
</evidence>
<dbReference type="Proteomes" id="UP000604825">
    <property type="component" value="Unassembled WGS sequence"/>
</dbReference>
<dbReference type="PANTHER" id="PTHR24006:SF896">
    <property type="entry name" value="UBIQUITINYL HYDROLASE 1"/>
    <property type="match status" value="1"/>
</dbReference>
<dbReference type="Pfam" id="PF22486">
    <property type="entry name" value="MATH_2"/>
    <property type="match status" value="1"/>
</dbReference>
<evidence type="ECO:0000313" key="12">
    <source>
        <dbReference type="Proteomes" id="UP000604825"/>
    </source>
</evidence>
<dbReference type="InterPro" id="IPR038765">
    <property type="entry name" value="Papain-like_cys_pep_sf"/>
</dbReference>
<dbReference type="Pfam" id="PF12436">
    <property type="entry name" value="USP7_ICP0_bdg"/>
    <property type="match status" value="1"/>
</dbReference>
<organism evidence="11 12">
    <name type="scientific">Miscanthus lutarioriparius</name>
    <dbReference type="NCBI Taxonomy" id="422564"/>
    <lineage>
        <taxon>Eukaryota</taxon>
        <taxon>Viridiplantae</taxon>
        <taxon>Streptophyta</taxon>
        <taxon>Embryophyta</taxon>
        <taxon>Tracheophyta</taxon>
        <taxon>Spermatophyta</taxon>
        <taxon>Magnoliopsida</taxon>
        <taxon>Liliopsida</taxon>
        <taxon>Poales</taxon>
        <taxon>Poaceae</taxon>
        <taxon>PACMAD clade</taxon>
        <taxon>Panicoideae</taxon>
        <taxon>Andropogonodae</taxon>
        <taxon>Andropogoneae</taxon>
        <taxon>Saccharinae</taxon>
        <taxon>Miscanthus</taxon>
    </lineage>
</organism>
<dbReference type="PROSITE" id="PS50144">
    <property type="entry name" value="MATH"/>
    <property type="match status" value="1"/>
</dbReference>
<evidence type="ECO:0000256" key="3">
    <source>
        <dbReference type="ARBA" id="ARBA00012759"/>
    </source>
</evidence>
<evidence type="ECO:0000313" key="11">
    <source>
        <dbReference type="EMBL" id="CAD6236559.1"/>
    </source>
</evidence>
<dbReference type="GO" id="GO:0005829">
    <property type="term" value="C:cytosol"/>
    <property type="evidence" value="ECO:0007669"/>
    <property type="project" value="TreeGrafter"/>
</dbReference>
<dbReference type="FunFam" id="3.90.70.10:FF:000002">
    <property type="entry name" value="Ubiquitin carboxyl-terminal hydrolase 13"/>
    <property type="match status" value="1"/>
</dbReference>
<accession>A0A811PB74</accession>
<dbReference type="FunFam" id="3.10.20.90:FF:000050">
    <property type="entry name" value="Ubiquitin carboxyl-terminal hydrolase 13"/>
    <property type="match status" value="1"/>
</dbReference>
<feature type="domain" description="MATH" evidence="9">
    <location>
        <begin position="71"/>
        <end position="196"/>
    </location>
</feature>
<dbReference type="SMART" id="SM00061">
    <property type="entry name" value="MATH"/>
    <property type="match status" value="1"/>
</dbReference>
<dbReference type="PANTHER" id="PTHR24006">
    <property type="entry name" value="UBIQUITIN CARBOXYL-TERMINAL HYDROLASE"/>
    <property type="match status" value="1"/>
</dbReference>
<keyword evidence="7" id="KW-0788">Thiol protease</keyword>
<dbReference type="FunFam" id="2.60.210.10:FF:000005">
    <property type="entry name" value="Ubiquitin carboxyl-terminal hydrolase 13"/>
    <property type="match status" value="1"/>
</dbReference>
<dbReference type="GO" id="GO:0005634">
    <property type="term" value="C:nucleus"/>
    <property type="evidence" value="ECO:0007669"/>
    <property type="project" value="TreeGrafter"/>
</dbReference>
<comment type="caution">
    <text evidence="11">The sequence shown here is derived from an EMBL/GenBank/DDBJ whole genome shotgun (WGS) entry which is preliminary data.</text>
</comment>
<dbReference type="OrthoDB" id="289038at2759"/>
<dbReference type="Gene3D" id="3.90.70.10">
    <property type="entry name" value="Cysteine proteinases"/>
    <property type="match status" value="1"/>
</dbReference>
<dbReference type="PROSITE" id="PS50235">
    <property type="entry name" value="USP_3"/>
    <property type="match status" value="1"/>
</dbReference>
<evidence type="ECO:0000256" key="8">
    <source>
        <dbReference type="SAM" id="MobiDB-lite"/>
    </source>
</evidence>
<dbReference type="GO" id="GO:0006508">
    <property type="term" value="P:proteolysis"/>
    <property type="evidence" value="ECO:0007669"/>
    <property type="project" value="UniProtKB-KW"/>
</dbReference>
<dbReference type="InterPro" id="IPR001394">
    <property type="entry name" value="Peptidase_C19_UCH"/>
</dbReference>
<dbReference type="Gene3D" id="3.10.20.90">
    <property type="entry name" value="Phosphatidylinositol 3-kinase Catalytic Subunit, Chain A, domain 1"/>
    <property type="match status" value="2"/>
</dbReference>
<evidence type="ECO:0000256" key="6">
    <source>
        <dbReference type="ARBA" id="ARBA00022801"/>
    </source>
</evidence>
<evidence type="ECO:0000256" key="4">
    <source>
        <dbReference type="ARBA" id="ARBA00022670"/>
    </source>
</evidence>
<dbReference type="InterPro" id="IPR028889">
    <property type="entry name" value="USP"/>
</dbReference>
<gene>
    <name evidence="11" type="ORF">NCGR_LOCUS24418</name>
</gene>
<feature type="region of interest" description="Disordered" evidence="8">
    <location>
        <begin position="1"/>
        <end position="55"/>
    </location>
</feature>
<dbReference type="PROSITE" id="PS00972">
    <property type="entry name" value="USP_1"/>
    <property type="match status" value="1"/>
</dbReference>
<name>A0A811PB74_9POAL</name>
<dbReference type="SUPFAM" id="SSF49599">
    <property type="entry name" value="TRAF domain-like"/>
    <property type="match status" value="1"/>
</dbReference>
<dbReference type="SUPFAM" id="SSF54001">
    <property type="entry name" value="Cysteine proteinases"/>
    <property type="match status" value="1"/>
</dbReference>
<comment type="similarity">
    <text evidence="2">Belongs to the peptidase C19 family.</text>
</comment>
<evidence type="ECO:0000256" key="5">
    <source>
        <dbReference type="ARBA" id="ARBA00022786"/>
    </source>
</evidence>
<dbReference type="GO" id="GO:0031647">
    <property type="term" value="P:regulation of protein stability"/>
    <property type="evidence" value="ECO:0007669"/>
    <property type="project" value="TreeGrafter"/>
</dbReference>
<dbReference type="GO" id="GO:0004843">
    <property type="term" value="F:cysteine-type deubiquitinase activity"/>
    <property type="evidence" value="ECO:0007669"/>
    <property type="project" value="UniProtKB-EC"/>
</dbReference>
<dbReference type="CDD" id="cd00121">
    <property type="entry name" value="MATH"/>
    <property type="match status" value="1"/>
</dbReference>
<dbReference type="PROSITE" id="PS00973">
    <property type="entry name" value="USP_2"/>
    <property type="match status" value="1"/>
</dbReference>
<evidence type="ECO:0000259" key="10">
    <source>
        <dbReference type="PROSITE" id="PS50235"/>
    </source>
</evidence>
<dbReference type="InterPro" id="IPR018200">
    <property type="entry name" value="USP_CS"/>
</dbReference>
<dbReference type="InterPro" id="IPR029346">
    <property type="entry name" value="USP_C"/>
</dbReference>
<dbReference type="AlphaFoldDB" id="A0A811PB74"/>
<keyword evidence="6" id="KW-0378">Hydrolase</keyword>
<dbReference type="GO" id="GO:0016579">
    <property type="term" value="P:protein deubiquitination"/>
    <property type="evidence" value="ECO:0007669"/>
    <property type="project" value="InterPro"/>
</dbReference>
<evidence type="ECO:0000256" key="2">
    <source>
        <dbReference type="ARBA" id="ARBA00009085"/>
    </source>
</evidence>
<proteinExistence type="inferred from homology"/>
<keyword evidence="4" id="KW-0645">Protease</keyword>
<dbReference type="Pfam" id="PF14533">
    <property type="entry name" value="USP7_C2"/>
    <property type="match status" value="1"/>
</dbReference>
<dbReference type="CDD" id="cd02659">
    <property type="entry name" value="peptidase_C19C"/>
    <property type="match status" value="1"/>
</dbReference>
<evidence type="ECO:0000256" key="7">
    <source>
        <dbReference type="ARBA" id="ARBA00022807"/>
    </source>
</evidence>
<dbReference type="InterPro" id="IPR050164">
    <property type="entry name" value="Peptidase_C19"/>
</dbReference>
<keyword evidence="5" id="KW-0833">Ubl conjugation pathway</keyword>
<dbReference type="InterPro" id="IPR008974">
    <property type="entry name" value="TRAF-like"/>
</dbReference>
<dbReference type="InterPro" id="IPR024729">
    <property type="entry name" value="USP7_ICP0-binding_dom"/>
</dbReference>
<dbReference type="EC" id="3.4.19.12" evidence="3"/>
<keyword evidence="12" id="KW-1185">Reference proteome</keyword>
<dbReference type="EMBL" id="CAJGYO010000006">
    <property type="protein sequence ID" value="CAD6236559.1"/>
    <property type="molecule type" value="Genomic_DNA"/>
</dbReference>